<dbReference type="InterPro" id="IPR009057">
    <property type="entry name" value="Homeodomain-like_sf"/>
</dbReference>
<evidence type="ECO:0000313" key="2">
    <source>
        <dbReference type="Ensembl" id="ENSORLP00000034316.1"/>
    </source>
</evidence>
<dbReference type="SUPFAM" id="SSF46689">
    <property type="entry name" value="Homeodomain-like"/>
    <property type="match status" value="1"/>
</dbReference>
<feature type="domain" description="Integrase catalytic" evidence="1">
    <location>
        <begin position="194"/>
        <end position="375"/>
    </location>
</feature>
<dbReference type="Proteomes" id="UP000001038">
    <property type="component" value="Chromosome 7"/>
</dbReference>
<name>A0A3B3ID54_ORYLA</name>
<proteinExistence type="predicted"/>
<dbReference type="PANTHER" id="PTHR46791:SF4">
    <property type="match status" value="1"/>
</dbReference>
<dbReference type="Ensembl" id="ENSORLT00000046280.1">
    <property type="protein sequence ID" value="ENSORLP00000034316.1"/>
    <property type="gene ID" value="ENSORLG00000026469.1"/>
</dbReference>
<accession>A0A3B3ID54</accession>
<dbReference type="GeneID" id="101156956"/>
<keyword evidence="4" id="KW-1185">Reference proteome</keyword>
<dbReference type="Ensembl" id="ENSORLT00000036757.1">
    <property type="protein sequence ID" value="ENSORLP00000041840.1"/>
    <property type="gene ID" value="ENSORLG00000027273.1"/>
</dbReference>
<evidence type="ECO:0000313" key="4">
    <source>
        <dbReference type="Proteomes" id="UP000001038"/>
    </source>
</evidence>
<dbReference type="OrthoDB" id="2686689at2759"/>
<dbReference type="STRING" id="8090.ENSORLP00000034316"/>
<organism evidence="3 4">
    <name type="scientific">Oryzias latipes</name>
    <name type="common">Japanese rice fish</name>
    <name type="synonym">Japanese killifish</name>
    <dbReference type="NCBI Taxonomy" id="8090"/>
    <lineage>
        <taxon>Eukaryota</taxon>
        <taxon>Metazoa</taxon>
        <taxon>Chordata</taxon>
        <taxon>Craniata</taxon>
        <taxon>Vertebrata</taxon>
        <taxon>Euteleostomi</taxon>
        <taxon>Actinopterygii</taxon>
        <taxon>Neopterygii</taxon>
        <taxon>Teleostei</taxon>
        <taxon>Neoteleostei</taxon>
        <taxon>Acanthomorphata</taxon>
        <taxon>Ovalentaria</taxon>
        <taxon>Atherinomorphae</taxon>
        <taxon>Beloniformes</taxon>
        <taxon>Adrianichthyidae</taxon>
        <taxon>Oryziinae</taxon>
        <taxon>Oryzias</taxon>
    </lineage>
</organism>
<reference evidence="3" key="2">
    <citation type="submission" date="2025-05" db="UniProtKB">
        <authorList>
            <consortium name="Ensembl"/>
        </authorList>
    </citation>
    <scope>IDENTIFICATION</scope>
    <source>
        <strain evidence="3">Hd-rR</strain>
    </source>
</reference>
<dbReference type="Gene3D" id="3.30.420.10">
    <property type="entry name" value="Ribonuclease H-like superfamily/Ribonuclease H"/>
    <property type="match status" value="1"/>
</dbReference>
<dbReference type="SUPFAM" id="SSF53098">
    <property type="entry name" value="Ribonuclease H-like"/>
    <property type="match status" value="1"/>
</dbReference>
<sequence length="456" mass="52258">MAFSNICSQFLLELASQLELRLVSNCDARDRVEQVLESFAEHAAVTDTNVDEVVVVNLLSVLQQLDSFEHGRGRPVINIPFHAIERYLLHGIKVREIAEMFGVCRHTIHRRMNENGLRKSDMYSQLTDAELDAIVAEIQQSHPNTGYRMMKSFLQAQGMLVQITRVRDSLRRVDPIGTEVRAVANRTLRRRQYSVPAPNAMWHIDGNHKLIRWRFVVHGGIDGFSRLIVYLSAATNNRAATVLEAFIGAVNKLGLPSRVRSDKGGENIEVAHFMVERRGINRNSHITGRSVHNQRIERLWRDVYIQVLEPFHILFCNLEREGMLNPDDESHLFALHWAFLPQLRKQLAFFMDAWNLHGLRTAGSKSPYQLWASIRHHDDPDQVEADYGIDWDGPYGFDDLEHQAGQVEVPQVQLQRHLTEDDMAGLPDPNVPFMDALDIYTATLQQLMQPQPELDE</sequence>
<dbReference type="Pfam" id="PF24764">
    <property type="entry name" value="rva_4"/>
    <property type="match status" value="1"/>
</dbReference>
<dbReference type="Proteomes" id="UP000001038">
    <property type="component" value="Chromosome 6"/>
</dbReference>
<reference evidence="3 4" key="1">
    <citation type="journal article" date="2007" name="Nature">
        <title>The medaka draft genome and insights into vertebrate genome evolution.</title>
        <authorList>
            <person name="Kasahara M."/>
            <person name="Naruse K."/>
            <person name="Sasaki S."/>
            <person name="Nakatani Y."/>
            <person name="Qu W."/>
            <person name="Ahsan B."/>
            <person name="Yamada T."/>
            <person name="Nagayasu Y."/>
            <person name="Doi K."/>
            <person name="Kasai Y."/>
            <person name="Jindo T."/>
            <person name="Kobayashi D."/>
            <person name="Shimada A."/>
            <person name="Toyoda A."/>
            <person name="Kuroki Y."/>
            <person name="Fujiyama A."/>
            <person name="Sasaki T."/>
            <person name="Shimizu A."/>
            <person name="Asakawa S."/>
            <person name="Shimizu N."/>
            <person name="Hashimoto S."/>
            <person name="Yang J."/>
            <person name="Lee Y."/>
            <person name="Matsushima K."/>
            <person name="Sugano S."/>
            <person name="Sakaizumi M."/>
            <person name="Narita T."/>
            <person name="Ohishi K."/>
            <person name="Haga S."/>
            <person name="Ohta F."/>
            <person name="Nomoto H."/>
            <person name="Nogata K."/>
            <person name="Morishita T."/>
            <person name="Endo T."/>
            <person name="Shin-I T."/>
            <person name="Takeda H."/>
            <person name="Morishita S."/>
            <person name="Kohara Y."/>
        </authorList>
    </citation>
    <scope>NUCLEOTIDE SEQUENCE [LARGE SCALE GENOMIC DNA]</scope>
    <source>
        <strain evidence="3 4">Hd-rR</strain>
    </source>
</reference>
<dbReference type="PROSITE" id="PS50994">
    <property type="entry name" value="INTEGRASE"/>
    <property type="match status" value="1"/>
</dbReference>
<dbReference type="Bgee" id="ENSORLG00000026469">
    <property type="expression patterns" value="Expressed in gastrula and 10 other cell types or tissues"/>
</dbReference>
<gene>
    <name evidence="3" type="primary">LOC101156956</name>
    <name evidence="2" type="synonym">LOC101162979</name>
</gene>
<dbReference type="InterPro" id="IPR036397">
    <property type="entry name" value="RNaseH_sf"/>
</dbReference>
<dbReference type="GO" id="GO:0003676">
    <property type="term" value="F:nucleic acid binding"/>
    <property type="evidence" value="ECO:0007669"/>
    <property type="project" value="InterPro"/>
</dbReference>
<dbReference type="InterPro" id="IPR058913">
    <property type="entry name" value="Integrase_dom_put"/>
</dbReference>
<dbReference type="PANTHER" id="PTHR46791">
    <property type="entry name" value="EXPRESSED PROTEIN"/>
    <property type="match status" value="1"/>
</dbReference>
<dbReference type="InterPro" id="IPR012337">
    <property type="entry name" value="RNaseH-like_sf"/>
</dbReference>
<protein>
    <recommendedName>
        <fullName evidence="1">Integrase catalytic domain-containing protein</fullName>
    </recommendedName>
</protein>
<dbReference type="GO" id="GO:0015074">
    <property type="term" value="P:DNA integration"/>
    <property type="evidence" value="ECO:0007669"/>
    <property type="project" value="InterPro"/>
</dbReference>
<dbReference type="RefSeq" id="XP_023812842.1">
    <property type="nucleotide sequence ID" value="XM_023957074.1"/>
</dbReference>
<dbReference type="AlphaFoldDB" id="A0A3B3ID54"/>
<dbReference type="KEGG" id="ola:101156956"/>
<dbReference type="InterPro" id="IPR001584">
    <property type="entry name" value="Integrase_cat-core"/>
</dbReference>
<dbReference type="GeneTree" id="ENSGT00940000165266"/>
<evidence type="ECO:0000259" key="1">
    <source>
        <dbReference type="PROSITE" id="PS50994"/>
    </source>
</evidence>
<evidence type="ECO:0000313" key="3">
    <source>
        <dbReference type="Ensembl" id="ENSORLP00000041840.1"/>
    </source>
</evidence>